<dbReference type="SUPFAM" id="SSF56300">
    <property type="entry name" value="Metallo-dependent phosphatases"/>
    <property type="match status" value="1"/>
</dbReference>
<dbReference type="Gene3D" id="3.60.21.10">
    <property type="match status" value="1"/>
</dbReference>
<evidence type="ECO:0000313" key="2">
    <source>
        <dbReference type="Proteomes" id="UP001235760"/>
    </source>
</evidence>
<organism evidence="1 2">
    <name type="scientific">Leptothrix discophora</name>
    <dbReference type="NCBI Taxonomy" id="89"/>
    <lineage>
        <taxon>Bacteria</taxon>
        <taxon>Pseudomonadati</taxon>
        <taxon>Pseudomonadota</taxon>
        <taxon>Betaproteobacteria</taxon>
        <taxon>Burkholderiales</taxon>
        <taxon>Sphaerotilaceae</taxon>
        <taxon>Leptothrix</taxon>
    </lineage>
</organism>
<comment type="caution">
    <text evidence="1">The sequence shown here is derived from an EMBL/GenBank/DDBJ whole genome shotgun (WGS) entry which is preliminary data.</text>
</comment>
<dbReference type="PANTHER" id="PTHR37844:SF2">
    <property type="entry name" value="SER_THR PROTEIN PHOSPHATASE SUPERFAMILY (AFU_ORTHOLOGUE AFUA_1G14840)"/>
    <property type="match status" value="1"/>
</dbReference>
<dbReference type="EMBL" id="JAUZEE010000011">
    <property type="protein sequence ID" value="MDP4302458.1"/>
    <property type="molecule type" value="Genomic_DNA"/>
</dbReference>
<evidence type="ECO:0000313" key="1">
    <source>
        <dbReference type="EMBL" id="MDP4302458.1"/>
    </source>
</evidence>
<sequence length="310" mass="33588">MRLQLLSDLHLESDPGYQPPHAPGADVLVLAGDVGSYQAGSKLAGDDFGLARFSPLRGGPWRRVVYLPGNHEYDELPLLATRERLHRLCDELGLVWLDREVLTLDGVRFIGCTLWTDFEALAAAETAAPPRKGAHLRGPAGAAHSLAVRQDKQREKALRAADFWLRRHTTRDADGQPMLAAALRELGRADQAWLREALAAPRPAGQPTVVVTHFAPSLRCADPRYGLVPGTAGFCNALDELLPQADLWLHGHLHCPIDFVAEGPRPDGSTGHCRVVANPLGYPTKGERDGHRPTLLIDVPGHPAQGIPAG</sequence>
<accession>A0ABT9G7I7</accession>
<gene>
    <name evidence="1" type="ORF">Q8X39_17605</name>
</gene>
<reference evidence="1 2" key="1">
    <citation type="submission" date="2023-08" db="EMBL/GenBank/DDBJ databases">
        <authorList>
            <person name="Roldan D.M."/>
            <person name="Menes R.J."/>
        </authorList>
    </citation>
    <scope>NUCLEOTIDE SEQUENCE [LARGE SCALE GENOMIC DNA]</scope>
    <source>
        <strain evidence="1 2">CCM 2812</strain>
    </source>
</reference>
<proteinExistence type="predicted"/>
<dbReference type="PANTHER" id="PTHR37844">
    <property type="entry name" value="SER/THR PROTEIN PHOSPHATASE SUPERFAMILY (AFU_ORTHOLOGUE AFUA_1G14840)"/>
    <property type="match status" value="1"/>
</dbReference>
<dbReference type="Proteomes" id="UP001235760">
    <property type="component" value="Unassembled WGS sequence"/>
</dbReference>
<dbReference type="InterPro" id="IPR029052">
    <property type="entry name" value="Metallo-depent_PP-like"/>
</dbReference>
<dbReference type="RefSeq" id="WP_305750995.1">
    <property type="nucleotide sequence ID" value="NZ_JAUZEE010000011.1"/>
</dbReference>
<name>A0ABT9G7I7_LEPDI</name>
<keyword evidence="2" id="KW-1185">Reference proteome</keyword>
<protein>
    <submittedName>
        <fullName evidence="1">Metallophosphoesterase</fullName>
    </submittedName>
</protein>